<dbReference type="Pfam" id="PF07992">
    <property type="entry name" value="Pyr_redox_2"/>
    <property type="match status" value="1"/>
</dbReference>
<evidence type="ECO:0000313" key="8">
    <source>
        <dbReference type="Proteomes" id="UP000318578"/>
    </source>
</evidence>
<dbReference type="Gene3D" id="3.50.50.60">
    <property type="entry name" value="FAD/NAD(P)-binding domain"/>
    <property type="match status" value="2"/>
</dbReference>
<dbReference type="PRINTS" id="PR00368">
    <property type="entry name" value="FADPNR"/>
</dbReference>
<gene>
    <name evidence="7" type="ORF">FNH06_38720</name>
</gene>
<keyword evidence="8" id="KW-1185">Reference proteome</keyword>
<organism evidence="7 8">
    <name type="scientific">Amycolatopsis acidiphila</name>
    <dbReference type="NCBI Taxonomy" id="715473"/>
    <lineage>
        <taxon>Bacteria</taxon>
        <taxon>Bacillati</taxon>
        <taxon>Actinomycetota</taxon>
        <taxon>Actinomycetes</taxon>
        <taxon>Pseudonocardiales</taxon>
        <taxon>Pseudonocardiaceae</taxon>
        <taxon>Amycolatopsis</taxon>
    </lineage>
</organism>
<feature type="domain" description="FAD/NAD(P)-binding" evidence="5">
    <location>
        <begin position="5"/>
        <end position="300"/>
    </location>
</feature>
<protein>
    <submittedName>
        <fullName evidence="7">Oxidoreductase</fullName>
    </submittedName>
</protein>
<evidence type="ECO:0000256" key="1">
    <source>
        <dbReference type="ARBA" id="ARBA00001974"/>
    </source>
</evidence>
<dbReference type="GO" id="GO:0016651">
    <property type="term" value="F:oxidoreductase activity, acting on NAD(P)H"/>
    <property type="evidence" value="ECO:0007669"/>
    <property type="project" value="TreeGrafter"/>
</dbReference>
<dbReference type="OrthoDB" id="4475657at2"/>
<keyword evidence="2" id="KW-0285">Flavoprotein</keyword>
<sequence>MRERAVIVGSSVGGIRTAQELRRLGFEDDIVVLGAEDELPYDKPPLSKQLLLGTQTEDQISLLGAGGWDGLQLDGRPGTPATAVDIDERTVTAGGEEIEYDYLIIATGVRPRTLGGLATNESVVSVRELRDARALRQRLAGGGPMLVVGGGFIGAEVASSARALGADVTIIEALEAPFARAVGAEVGGHLASLHRDNGVKLLTGVGVDAVKQTSDGVVVRLSDGTTHEAGTVVVGIGTMPNTEWLDGSRIPVDNGVLTDASCAVQAAEGVYAIGDVARSIDKGATVYRRVEHWTNAVEQAHIVAKQIIDPTSPVPDARAPYFWSDQFGTKIQMVGRPAESDSVELRRFLTPAGEKTVAIYGLRGAFAACVAIGWPRSIATCRSAWERGASIDHVVAELETLSSGASVGLT</sequence>
<dbReference type="Proteomes" id="UP000318578">
    <property type="component" value="Unassembled WGS sequence"/>
</dbReference>
<feature type="domain" description="Reductase C-terminal" evidence="6">
    <location>
        <begin position="321"/>
        <end position="393"/>
    </location>
</feature>
<dbReference type="Pfam" id="PF14759">
    <property type="entry name" value="Reductase_C"/>
    <property type="match status" value="1"/>
</dbReference>
<evidence type="ECO:0000256" key="4">
    <source>
        <dbReference type="ARBA" id="ARBA00023002"/>
    </source>
</evidence>
<dbReference type="Gene3D" id="3.30.390.30">
    <property type="match status" value="1"/>
</dbReference>
<evidence type="ECO:0000313" key="7">
    <source>
        <dbReference type="EMBL" id="TVT13748.1"/>
    </source>
</evidence>
<dbReference type="SUPFAM" id="SSF55424">
    <property type="entry name" value="FAD/NAD-linked reductases, dimerisation (C-terminal) domain"/>
    <property type="match status" value="1"/>
</dbReference>
<comment type="caution">
    <text evidence="7">The sequence shown here is derived from an EMBL/GenBank/DDBJ whole genome shotgun (WGS) entry which is preliminary data.</text>
</comment>
<evidence type="ECO:0000256" key="3">
    <source>
        <dbReference type="ARBA" id="ARBA00022827"/>
    </source>
</evidence>
<dbReference type="RefSeq" id="WP_144646075.1">
    <property type="nucleotide sequence ID" value="NZ_BNAX01000045.1"/>
</dbReference>
<accession>A0A557ZP17</accession>
<name>A0A557ZP17_9PSEU</name>
<dbReference type="InterPro" id="IPR050446">
    <property type="entry name" value="FAD-oxidoreductase/Apoptosis"/>
</dbReference>
<dbReference type="PANTHER" id="PTHR43557">
    <property type="entry name" value="APOPTOSIS-INDUCING FACTOR 1"/>
    <property type="match status" value="1"/>
</dbReference>
<evidence type="ECO:0000256" key="2">
    <source>
        <dbReference type="ARBA" id="ARBA00022630"/>
    </source>
</evidence>
<dbReference type="SUPFAM" id="SSF51905">
    <property type="entry name" value="FAD/NAD(P)-binding domain"/>
    <property type="match status" value="1"/>
</dbReference>
<dbReference type="AlphaFoldDB" id="A0A557ZP17"/>
<keyword evidence="3" id="KW-0274">FAD</keyword>
<comment type="cofactor">
    <cofactor evidence="1">
        <name>FAD</name>
        <dbReference type="ChEBI" id="CHEBI:57692"/>
    </cofactor>
</comment>
<evidence type="ECO:0000259" key="6">
    <source>
        <dbReference type="Pfam" id="PF14759"/>
    </source>
</evidence>
<dbReference type="EMBL" id="VJZA01000155">
    <property type="protein sequence ID" value="TVT13748.1"/>
    <property type="molecule type" value="Genomic_DNA"/>
</dbReference>
<dbReference type="InterPro" id="IPR028202">
    <property type="entry name" value="Reductase_C"/>
</dbReference>
<dbReference type="InterPro" id="IPR016156">
    <property type="entry name" value="FAD/NAD-linked_Rdtase_dimer_sf"/>
</dbReference>
<dbReference type="InterPro" id="IPR023753">
    <property type="entry name" value="FAD/NAD-binding_dom"/>
</dbReference>
<dbReference type="PANTHER" id="PTHR43557:SF2">
    <property type="entry name" value="RIESKE DOMAIN-CONTAINING PROTEIN-RELATED"/>
    <property type="match status" value="1"/>
</dbReference>
<reference evidence="7 8" key="1">
    <citation type="submission" date="2019-07" db="EMBL/GenBank/DDBJ databases">
        <title>New species of Amycolatopsis and Streptomyces.</title>
        <authorList>
            <person name="Duangmal K."/>
            <person name="Teo W.F.A."/>
            <person name="Lipun K."/>
        </authorList>
    </citation>
    <scope>NUCLEOTIDE SEQUENCE [LARGE SCALE GENOMIC DNA]</scope>
    <source>
        <strain evidence="7 8">JCM 30562</strain>
    </source>
</reference>
<keyword evidence="4" id="KW-0560">Oxidoreductase</keyword>
<dbReference type="GO" id="GO:0005737">
    <property type="term" value="C:cytoplasm"/>
    <property type="evidence" value="ECO:0007669"/>
    <property type="project" value="TreeGrafter"/>
</dbReference>
<dbReference type="InterPro" id="IPR036188">
    <property type="entry name" value="FAD/NAD-bd_sf"/>
</dbReference>
<evidence type="ECO:0000259" key="5">
    <source>
        <dbReference type="Pfam" id="PF07992"/>
    </source>
</evidence>
<proteinExistence type="predicted"/>
<dbReference type="PRINTS" id="PR00411">
    <property type="entry name" value="PNDRDTASEI"/>
</dbReference>